<dbReference type="InterPro" id="IPR043129">
    <property type="entry name" value="ATPase_NBD"/>
</dbReference>
<comment type="similarity">
    <text evidence="1">Belongs to the heat shock protein 70 family.</text>
</comment>
<organism evidence="5 6">
    <name type="scientific">Caenorhabditis briggsae</name>
    <dbReference type="NCBI Taxonomy" id="6238"/>
    <lineage>
        <taxon>Eukaryota</taxon>
        <taxon>Metazoa</taxon>
        <taxon>Ecdysozoa</taxon>
        <taxon>Nematoda</taxon>
        <taxon>Chromadorea</taxon>
        <taxon>Rhabditida</taxon>
        <taxon>Rhabditina</taxon>
        <taxon>Rhabditomorpha</taxon>
        <taxon>Rhabditoidea</taxon>
        <taxon>Rhabditidae</taxon>
        <taxon>Peloderinae</taxon>
        <taxon>Caenorhabditis</taxon>
    </lineage>
</organism>
<dbReference type="EMBL" id="CP092620">
    <property type="protein sequence ID" value="UMM10257.1"/>
    <property type="molecule type" value="Genomic_DNA"/>
</dbReference>
<evidence type="ECO:0000256" key="1">
    <source>
        <dbReference type="ARBA" id="ARBA00007381"/>
    </source>
</evidence>
<dbReference type="InterPro" id="IPR013126">
    <property type="entry name" value="Hsp_70_fam"/>
</dbReference>
<dbReference type="Pfam" id="PF00012">
    <property type="entry name" value="HSP70"/>
    <property type="match status" value="1"/>
</dbReference>
<dbReference type="GO" id="GO:0140662">
    <property type="term" value="F:ATP-dependent protein folding chaperone"/>
    <property type="evidence" value="ECO:0007669"/>
    <property type="project" value="InterPro"/>
</dbReference>
<evidence type="ECO:0000313" key="6">
    <source>
        <dbReference type="Proteomes" id="UP000829354"/>
    </source>
</evidence>
<protein>
    <submittedName>
        <fullName evidence="5">Uncharacterized protein</fullName>
    </submittedName>
</protein>
<evidence type="ECO:0000256" key="4">
    <source>
        <dbReference type="ARBA" id="ARBA00023016"/>
    </source>
</evidence>
<dbReference type="Proteomes" id="UP000829354">
    <property type="component" value="Chromosome I"/>
</dbReference>
<dbReference type="FunFam" id="3.30.420.40:FF:000172">
    <property type="entry name" value="Heat shock 70 kDa protein"/>
    <property type="match status" value="1"/>
</dbReference>
<dbReference type="GO" id="GO:0005524">
    <property type="term" value="F:ATP binding"/>
    <property type="evidence" value="ECO:0007669"/>
    <property type="project" value="UniProtKB-KW"/>
</dbReference>
<sequence>MERSKSLQISKETESHHPMWHSMKLNDLLELCADLFRKTLEPVEMSLKDSEIDKTKIDEIVLVGGSSKVPKIQKLLRDFFNGKELNCSINPDEAVAFGAAVQAAVLSGVRDDTIKDVVLYDVTPLISSDMLDVIDANVGILKLSDFQKLLETSLN</sequence>
<evidence type="ECO:0000256" key="3">
    <source>
        <dbReference type="ARBA" id="ARBA00022840"/>
    </source>
</evidence>
<keyword evidence="3" id="KW-0067">ATP-binding</keyword>
<dbReference type="PANTHER" id="PTHR19375">
    <property type="entry name" value="HEAT SHOCK PROTEIN 70KDA"/>
    <property type="match status" value="1"/>
</dbReference>
<keyword evidence="4" id="KW-0346">Stress response</keyword>
<dbReference type="Gene3D" id="3.30.420.40">
    <property type="match status" value="1"/>
</dbReference>
<name>A0AAE9E0Q6_CAEBR</name>
<dbReference type="PRINTS" id="PR00301">
    <property type="entry name" value="HEATSHOCK70"/>
</dbReference>
<evidence type="ECO:0000256" key="2">
    <source>
        <dbReference type="ARBA" id="ARBA00022741"/>
    </source>
</evidence>
<dbReference type="GO" id="GO:0006950">
    <property type="term" value="P:response to stress"/>
    <property type="evidence" value="ECO:0007669"/>
    <property type="project" value="UniProtKB-ARBA"/>
</dbReference>
<keyword evidence="6" id="KW-1185">Reference proteome</keyword>
<reference evidence="5 6" key="1">
    <citation type="submission" date="2022-04" db="EMBL/GenBank/DDBJ databases">
        <title>Chromosome-level reference genomes for two strains of Caenorhabditis briggsae: an improved platform for comparative genomics.</title>
        <authorList>
            <person name="Stevens L."/>
            <person name="Andersen E."/>
        </authorList>
    </citation>
    <scope>NUCLEOTIDE SEQUENCE [LARGE SCALE GENOMIC DNA]</scope>
    <source>
        <strain evidence="5">VX34</strain>
        <tissue evidence="5">Whole-organism</tissue>
    </source>
</reference>
<dbReference type="AlphaFoldDB" id="A0AAE9E0Q6"/>
<dbReference type="SUPFAM" id="SSF53067">
    <property type="entry name" value="Actin-like ATPase domain"/>
    <property type="match status" value="1"/>
</dbReference>
<evidence type="ECO:0000313" key="5">
    <source>
        <dbReference type="EMBL" id="UMM10257.1"/>
    </source>
</evidence>
<keyword evidence="2" id="KW-0547">Nucleotide-binding</keyword>
<gene>
    <name evidence="5" type="ORF">L5515_000117</name>
</gene>
<accession>A0AAE9E0Q6</accession>
<dbReference type="PROSITE" id="PS01036">
    <property type="entry name" value="HSP70_3"/>
    <property type="match status" value="1"/>
</dbReference>
<dbReference type="InterPro" id="IPR018181">
    <property type="entry name" value="Heat_shock_70_CS"/>
</dbReference>
<proteinExistence type="inferred from homology"/>